<name>A0AA39WRP9_9PEZI</name>
<accession>A0AA39WRP9</accession>
<gene>
    <name evidence="2" type="ORF">B0T14DRAFT_521208</name>
</gene>
<dbReference type="Proteomes" id="UP001175000">
    <property type="component" value="Unassembled WGS sequence"/>
</dbReference>
<organism evidence="2 3">
    <name type="scientific">Immersiella caudata</name>
    <dbReference type="NCBI Taxonomy" id="314043"/>
    <lineage>
        <taxon>Eukaryota</taxon>
        <taxon>Fungi</taxon>
        <taxon>Dikarya</taxon>
        <taxon>Ascomycota</taxon>
        <taxon>Pezizomycotina</taxon>
        <taxon>Sordariomycetes</taxon>
        <taxon>Sordariomycetidae</taxon>
        <taxon>Sordariales</taxon>
        <taxon>Lasiosphaeriaceae</taxon>
        <taxon>Immersiella</taxon>
    </lineage>
</organism>
<reference evidence="2" key="1">
    <citation type="submission" date="2023-06" db="EMBL/GenBank/DDBJ databases">
        <title>Genome-scale phylogeny and comparative genomics of the fungal order Sordariales.</title>
        <authorList>
            <consortium name="Lawrence Berkeley National Laboratory"/>
            <person name="Hensen N."/>
            <person name="Bonometti L."/>
            <person name="Westerberg I."/>
            <person name="Brannstrom I.O."/>
            <person name="Guillou S."/>
            <person name="Cros-Aarteil S."/>
            <person name="Calhoun S."/>
            <person name="Haridas S."/>
            <person name="Kuo A."/>
            <person name="Mondo S."/>
            <person name="Pangilinan J."/>
            <person name="Riley R."/>
            <person name="Labutti K."/>
            <person name="Andreopoulos B."/>
            <person name="Lipzen A."/>
            <person name="Chen C."/>
            <person name="Yanf M."/>
            <person name="Daum C."/>
            <person name="Ng V."/>
            <person name="Clum A."/>
            <person name="Steindorff A."/>
            <person name="Ohm R."/>
            <person name="Martin F."/>
            <person name="Silar P."/>
            <person name="Natvig D."/>
            <person name="Lalanne C."/>
            <person name="Gautier V."/>
            <person name="Ament-Velasquez S.L."/>
            <person name="Kruys A."/>
            <person name="Hutchinson M.I."/>
            <person name="Powell A.J."/>
            <person name="Barry K."/>
            <person name="Miller A.N."/>
            <person name="Grigoriev I.V."/>
            <person name="Debuchy R."/>
            <person name="Gladieux P."/>
            <person name="Thoren M.H."/>
            <person name="Johannesson H."/>
        </authorList>
    </citation>
    <scope>NUCLEOTIDE SEQUENCE</scope>
    <source>
        <strain evidence="2">CBS 606.72</strain>
    </source>
</reference>
<protein>
    <submittedName>
        <fullName evidence="2">Uncharacterized protein</fullName>
    </submittedName>
</protein>
<keyword evidence="1" id="KW-0732">Signal</keyword>
<sequence>MFSYQLTLTTLACHILLTLGAPTVLDDRCPKAKVRICDSTNFRGDCKSIEVELEKCVKVEKAWNDRISSIENMSRAAFNCQWFLDGKCEGDWYGNQNDGDLGDGNGKFDESISAYKCAPNE</sequence>
<keyword evidence="3" id="KW-1185">Reference proteome</keyword>
<dbReference type="AlphaFoldDB" id="A0AA39WRP9"/>
<evidence type="ECO:0000256" key="1">
    <source>
        <dbReference type="SAM" id="SignalP"/>
    </source>
</evidence>
<evidence type="ECO:0000313" key="3">
    <source>
        <dbReference type="Proteomes" id="UP001175000"/>
    </source>
</evidence>
<evidence type="ECO:0000313" key="2">
    <source>
        <dbReference type="EMBL" id="KAK0620354.1"/>
    </source>
</evidence>
<feature type="signal peptide" evidence="1">
    <location>
        <begin position="1"/>
        <end position="20"/>
    </location>
</feature>
<dbReference type="Gene3D" id="2.60.20.10">
    <property type="entry name" value="Crystallins"/>
    <property type="match status" value="1"/>
</dbReference>
<dbReference type="EMBL" id="JAULSU010000004">
    <property type="protein sequence ID" value="KAK0620354.1"/>
    <property type="molecule type" value="Genomic_DNA"/>
</dbReference>
<feature type="chain" id="PRO_5041306324" evidence="1">
    <location>
        <begin position="21"/>
        <end position="121"/>
    </location>
</feature>
<comment type="caution">
    <text evidence="2">The sequence shown here is derived from an EMBL/GenBank/DDBJ whole genome shotgun (WGS) entry which is preliminary data.</text>
</comment>
<proteinExistence type="predicted"/>